<keyword evidence="2" id="KW-0812">Transmembrane</keyword>
<organism evidence="3">
    <name type="scientific">Rhizophora mucronata</name>
    <name type="common">Asiatic mangrove</name>
    <dbReference type="NCBI Taxonomy" id="61149"/>
    <lineage>
        <taxon>Eukaryota</taxon>
        <taxon>Viridiplantae</taxon>
        <taxon>Streptophyta</taxon>
        <taxon>Embryophyta</taxon>
        <taxon>Tracheophyta</taxon>
        <taxon>Spermatophyta</taxon>
        <taxon>Magnoliopsida</taxon>
        <taxon>eudicotyledons</taxon>
        <taxon>Gunneridae</taxon>
        <taxon>Pentapetalae</taxon>
        <taxon>rosids</taxon>
        <taxon>fabids</taxon>
        <taxon>Malpighiales</taxon>
        <taxon>Rhizophoraceae</taxon>
        <taxon>Rhizophora</taxon>
    </lineage>
</organism>
<dbReference type="AlphaFoldDB" id="A0A2P2NQ31"/>
<feature type="region of interest" description="Disordered" evidence="1">
    <location>
        <begin position="1"/>
        <end position="20"/>
    </location>
</feature>
<evidence type="ECO:0000256" key="1">
    <source>
        <dbReference type="SAM" id="MobiDB-lite"/>
    </source>
</evidence>
<dbReference type="EMBL" id="GGEC01064026">
    <property type="protein sequence ID" value="MBX44510.1"/>
    <property type="molecule type" value="Transcribed_RNA"/>
</dbReference>
<reference evidence="3" key="1">
    <citation type="submission" date="2018-02" db="EMBL/GenBank/DDBJ databases">
        <title>Rhizophora mucronata_Transcriptome.</title>
        <authorList>
            <person name="Meera S.P."/>
            <person name="Sreeshan A."/>
            <person name="Augustine A."/>
        </authorList>
    </citation>
    <scope>NUCLEOTIDE SEQUENCE</scope>
    <source>
        <tissue evidence="3">Leaf</tissue>
    </source>
</reference>
<sequence length="76" mass="8886">MGKPSITSSWTFKGTFDSPSEGRYCCSSSCKLGLKPESQRYRVCYARSQRISSYFFLVNVSFVFFWHRKYQLQSTT</sequence>
<feature type="transmembrane region" description="Helical" evidence="2">
    <location>
        <begin position="51"/>
        <end position="67"/>
    </location>
</feature>
<evidence type="ECO:0000313" key="3">
    <source>
        <dbReference type="EMBL" id="MBX44510.1"/>
    </source>
</evidence>
<keyword evidence="2" id="KW-0472">Membrane</keyword>
<accession>A0A2P2NQ31</accession>
<name>A0A2P2NQ31_RHIMU</name>
<proteinExistence type="predicted"/>
<evidence type="ECO:0000256" key="2">
    <source>
        <dbReference type="SAM" id="Phobius"/>
    </source>
</evidence>
<feature type="compositionally biased region" description="Polar residues" evidence="1">
    <location>
        <begin position="1"/>
        <end position="12"/>
    </location>
</feature>
<keyword evidence="2" id="KW-1133">Transmembrane helix</keyword>
<protein>
    <submittedName>
        <fullName evidence="3">Uncharacterized protein</fullName>
    </submittedName>
</protein>